<gene>
    <name evidence="1" type="ORF">MIMGU_mgv1a015934mg</name>
</gene>
<dbReference type="Proteomes" id="UP000030748">
    <property type="component" value="Unassembled WGS sequence"/>
</dbReference>
<evidence type="ECO:0008006" key="3">
    <source>
        <dbReference type="Google" id="ProtNLM"/>
    </source>
</evidence>
<dbReference type="KEGG" id="egt:105971694"/>
<dbReference type="PhylomeDB" id="A0A022QCM3"/>
<organism evidence="1 2">
    <name type="scientific">Erythranthe guttata</name>
    <name type="common">Yellow monkey flower</name>
    <name type="synonym">Mimulus guttatus</name>
    <dbReference type="NCBI Taxonomy" id="4155"/>
    <lineage>
        <taxon>Eukaryota</taxon>
        <taxon>Viridiplantae</taxon>
        <taxon>Streptophyta</taxon>
        <taxon>Embryophyta</taxon>
        <taxon>Tracheophyta</taxon>
        <taxon>Spermatophyta</taxon>
        <taxon>Magnoliopsida</taxon>
        <taxon>eudicotyledons</taxon>
        <taxon>Gunneridae</taxon>
        <taxon>Pentapetalae</taxon>
        <taxon>asterids</taxon>
        <taxon>lamiids</taxon>
        <taxon>Lamiales</taxon>
        <taxon>Phrymaceae</taxon>
        <taxon>Erythranthe</taxon>
    </lineage>
</organism>
<dbReference type="EMBL" id="KI632098">
    <property type="protein sequence ID" value="EYU24983.1"/>
    <property type="molecule type" value="Genomic_DNA"/>
</dbReference>
<sequence length="140" mass="15699">MACCESGDGIKVSKPQDNQENLETVKKFAEVDVGCVWYDGDPTRCDGKTMDLLKECVDLAIYVYNNTHYVKYDFLKLVHATGHLSGGFAVTIRFTAVARPVYDEDDTLKTFRARVSITHNYVEFVDFVDEPTAIGDPCSQ</sequence>
<reference evidence="1 2" key="1">
    <citation type="journal article" date="2013" name="Proc. Natl. Acad. Sci. U.S.A.">
        <title>Fine-scale variation in meiotic recombination in Mimulus inferred from population shotgun sequencing.</title>
        <authorList>
            <person name="Hellsten U."/>
            <person name="Wright K.M."/>
            <person name="Jenkins J."/>
            <person name="Shu S."/>
            <person name="Yuan Y."/>
            <person name="Wessler S.R."/>
            <person name="Schmutz J."/>
            <person name="Willis J.H."/>
            <person name="Rokhsar D.S."/>
        </authorList>
    </citation>
    <scope>NUCLEOTIDE SEQUENCE [LARGE SCALE GENOMIC DNA]</scope>
    <source>
        <strain evidence="2">cv. DUN x IM62</strain>
    </source>
</reference>
<protein>
    <recommendedName>
        <fullName evidence="3">Cystatin domain-containing protein</fullName>
    </recommendedName>
</protein>
<dbReference type="AlphaFoldDB" id="A0A022QCM3"/>
<accession>A0A022QCM3</accession>
<name>A0A022QCM3_ERYGU</name>
<proteinExistence type="predicted"/>
<evidence type="ECO:0000313" key="1">
    <source>
        <dbReference type="EMBL" id="EYU24983.1"/>
    </source>
</evidence>
<evidence type="ECO:0000313" key="2">
    <source>
        <dbReference type="Proteomes" id="UP000030748"/>
    </source>
</evidence>
<keyword evidence="2" id="KW-1185">Reference proteome</keyword>